<accession>A0AAD9Z036</accession>
<feature type="region of interest" description="Disordered" evidence="4">
    <location>
        <begin position="212"/>
        <end position="282"/>
    </location>
</feature>
<dbReference type="InterPro" id="IPR036910">
    <property type="entry name" value="HMG_box_dom_sf"/>
</dbReference>
<feature type="compositionally biased region" description="Polar residues" evidence="4">
    <location>
        <begin position="261"/>
        <end position="282"/>
    </location>
</feature>
<dbReference type="SUPFAM" id="SSF47769">
    <property type="entry name" value="SAM/Pointed domain"/>
    <property type="match status" value="1"/>
</dbReference>
<dbReference type="Pfam" id="PF00505">
    <property type="entry name" value="HMG_box"/>
    <property type="match status" value="1"/>
</dbReference>
<dbReference type="SUPFAM" id="SSF47095">
    <property type="entry name" value="HMG-box"/>
    <property type="match status" value="1"/>
</dbReference>
<protein>
    <recommendedName>
        <fullName evidence="5">HMG box domain-containing protein</fullName>
    </recommendedName>
</protein>
<dbReference type="GO" id="GO:0003677">
    <property type="term" value="F:DNA binding"/>
    <property type="evidence" value="ECO:0007669"/>
    <property type="project" value="UniProtKB-UniRule"/>
</dbReference>
<dbReference type="SMART" id="SM00398">
    <property type="entry name" value="HMG"/>
    <property type="match status" value="1"/>
</dbReference>
<dbReference type="GO" id="GO:0005634">
    <property type="term" value="C:nucleus"/>
    <property type="evidence" value="ECO:0007669"/>
    <property type="project" value="UniProtKB-UniRule"/>
</dbReference>
<evidence type="ECO:0000256" key="3">
    <source>
        <dbReference type="PROSITE-ProRule" id="PRU00267"/>
    </source>
</evidence>
<feature type="compositionally biased region" description="Low complexity" evidence="4">
    <location>
        <begin position="299"/>
        <end position="318"/>
    </location>
</feature>
<feature type="region of interest" description="Disordered" evidence="4">
    <location>
        <begin position="79"/>
        <end position="130"/>
    </location>
</feature>
<keyword evidence="2 3" id="KW-0539">Nucleus</keyword>
<feature type="region of interest" description="Disordered" evidence="4">
    <location>
        <begin position="452"/>
        <end position="494"/>
    </location>
</feature>
<dbReference type="PANTHER" id="PTHR46040:SF3">
    <property type="entry name" value="HIGH MOBILITY GROUP PROTEIN 2"/>
    <property type="match status" value="1"/>
</dbReference>
<sequence>MTDLHEPLSRLGLAQYIEKFKEEGFETWETLLDITESDLYWPTHVIGLHLANSSCSDALGVKLGHRRLLQKEIGQARGLSVEQLSSPTGSRSPGKGRGGENRADVKSGTGVGGKRKYRRHPKADENAPERAPSAYVIFSNKIREELKPQYLSFTAIAKRVGERWQELSADEKEPYESEALTAKERYHTGMAEYKTTRSYREYQQYLGEFKAKNSSTSDGKRPKLVQEESTTSSGSIGSSSYVECQEPSSASTDPRERRFDSMSSVGPYSSASGLPSPASVTSVTPALRGGVSSIIPLGTASPMPTSPSTPSVRRLSSTWSSLHGTLQDRPSIDTYSERGGPPGMCQQNHRFFPNDNREKQTAQGSASGPFNDPKPIRGRTSPLEQLCRSNHIPNLLEHSTSDSSSKSSIGSTVSSTSTAPSSIFSAVTLDEEKRAAMSLPALANLTTNSVGGASSFDSAPQRNFPPRTSRTASSFAPQRGPDSPFNPSPSGMKFESLQLPLPYNIAFGQHPQPRPEHEGKLANIFDLQDIPRERNSLRNLTLDQEKSATLTSSRSLPSPWHPPHHPNLPTLPSMSRDDSQDPPLRPDADPLSVLAYAGRILGRENRPHRPPSS</sequence>
<dbReference type="PROSITE" id="PS50118">
    <property type="entry name" value="HMG_BOX_2"/>
    <property type="match status" value="1"/>
</dbReference>
<dbReference type="EMBL" id="JASNWA010000010">
    <property type="protein sequence ID" value="KAK3167988.1"/>
    <property type="molecule type" value="Genomic_DNA"/>
</dbReference>
<feature type="DNA-binding region" description="HMG box" evidence="3">
    <location>
        <begin position="128"/>
        <end position="194"/>
    </location>
</feature>
<evidence type="ECO:0000256" key="1">
    <source>
        <dbReference type="ARBA" id="ARBA00023125"/>
    </source>
</evidence>
<evidence type="ECO:0000313" key="7">
    <source>
        <dbReference type="Proteomes" id="UP001276659"/>
    </source>
</evidence>
<comment type="caution">
    <text evidence="6">The sequence shown here is derived from an EMBL/GenBank/DDBJ whole genome shotgun (WGS) entry which is preliminary data.</text>
</comment>
<feature type="compositionally biased region" description="Basic and acidic residues" evidence="4">
    <location>
        <begin position="575"/>
        <end position="588"/>
    </location>
</feature>
<reference evidence="6" key="1">
    <citation type="submission" date="2022-11" db="EMBL/GenBank/DDBJ databases">
        <title>Chromosomal genome sequence assembly and mating type (MAT) locus characterization of the leprose asexual lichenized fungus Lepraria neglecta (Nyl.) Erichsen.</title>
        <authorList>
            <person name="Allen J.L."/>
            <person name="Pfeffer B."/>
        </authorList>
    </citation>
    <scope>NUCLEOTIDE SEQUENCE</scope>
    <source>
        <strain evidence="6">Allen 5258</strain>
    </source>
</reference>
<proteinExistence type="predicted"/>
<dbReference type="InterPro" id="IPR051965">
    <property type="entry name" value="ChromReg_NeuronalGeneExpr"/>
</dbReference>
<dbReference type="PANTHER" id="PTHR46040">
    <property type="entry name" value="HIGH MOBILITY GROUP PROTEIN 2"/>
    <property type="match status" value="1"/>
</dbReference>
<feature type="compositionally biased region" description="Polar residues" evidence="4">
    <location>
        <begin position="539"/>
        <end position="551"/>
    </location>
</feature>
<dbReference type="InterPro" id="IPR009071">
    <property type="entry name" value="HMG_box_dom"/>
</dbReference>
<name>A0AAD9Z036_9LECA</name>
<feature type="compositionally biased region" description="Low complexity" evidence="4">
    <location>
        <begin position="229"/>
        <end position="240"/>
    </location>
</feature>
<evidence type="ECO:0000256" key="2">
    <source>
        <dbReference type="ARBA" id="ARBA00023242"/>
    </source>
</evidence>
<dbReference type="AlphaFoldDB" id="A0AAD9Z036"/>
<dbReference type="Proteomes" id="UP001276659">
    <property type="component" value="Unassembled WGS sequence"/>
</dbReference>
<evidence type="ECO:0000259" key="5">
    <source>
        <dbReference type="PROSITE" id="PS50118"/>
    </source>
</evidence>
<gene>
    <name evidence="6" type="ORF">OEA41_004434</name>
</gene>
<keyword evidence="7" id="KW-1185">Reference proteome</keyword>
<dbReference type="Gene3D" id="1.10.150.50">
    <property type="entry name" value="Transcription Factor, Ets-1"/>
    <property type="match status" value="1"/>
</dbReference>
<feature type="compositionally biased region" description="Low complexity" evidence="4">
    <location>
        <begin position="401"/>
        <end position="420"/>
    </location>
</feature>
<keyword evidence="1 3" id="KW-0238">DNA-binding</keyword>
<feature type="compositionally biased region" description="Polar residues" evidence="4">
    <location>
        <begin position="452"/>
        <end position="476"/>
    </location>
</feature>
<evidence type="ECO:0000313" key="6">
    <source>
        <dbReference type="EMBL" id="KAK3167988.1"/>
    </source>
</evidence>
<feature type="region of interest" description="Disordered" evidence="4">
    <location>
        <begin position="539"/>
        <end position="613"/>
    </location>
</feature>
<evidence type="ECO:0000256" key="4">
    <source>
        <dbReference type="SAM" id="MobiDB-lite"/>
    </source>
</evidence>
<feature type="compositionally biased region" description="Polar residues" evidence="4">
    <location>
        <begin position="82"/>
        <end position="91"/>
    </location>
</feature>
<dbReference type="CDD" id="cd09487">
    <property type="entry name" value="SAM_superfamily"/>
    <property type="match status" value="1"/>
</dbReference>
<dbReference type="GO" id="GO:0010468">
    <property type="term" value="P:regulation of gene expression"/>
    <property type="evidence" value="ECO:0007669"/>
    <property type="project" value="TreeGrafter"/>
</dbReference>
<feature type="region of interest" description="Disordered" evidence="4">
    <location>
        <begin position="294"/>
        <end position="420"/>
    </location>
</feature>
<feature type="domain" description="HMG box" evidence="5">
    <location>
        <begin position="128"/>
        <end position="194"/>
    </location>
</feature>
<dbReference type="Gene3D" id="1.10.30.10">
    <property type="entry name" value="High mobility group box domain"/>
    <property type="match status" value="1"/>
</dbReference>
<organism evidence="6 7">
    <name type="scientific">Lepraria neglecta</name>
    <dbReference type="NCBI Taxonomy" id="209136"/>
    <lineage>
        <taxon>Eukaryota</taxon>
        <taxon>Fungi</taxon>
        <taxon>Dikarya</taxon>
        <taxon>Ascomycota</taxon>
        <taxon>Pezizomycotina</taxon>
        <taxon>Lecanoromycetes</taxon>
        <taxon>OSLEUM clade</taxon>
        <taxon>Lecanoromycetidae</taxon>
        <taxon>Lecanorales</taxon>
        <taxon>Lecanorineae</taxon>
        <taxon>Stereocaulaceae</taxon>
        <taxon>Lepraria</taxon>
    </lineage>
</organism>
<dbReference type="InterPro" id="IPR013761">
    <property type="entry name" value="SAM/pointed_sf"/>
</dbReference>